<evidence type="ECO:0000313" key="2">
    <source>
        <dbReference type="EMBL" id="MEB3368806.1"/>
    </source>
</evidence>
<feature type="region of interest" description="Disordered" evidence="1">
    <location>
        <begin position="1"/>
        <end position="113"/>
    </location>
</feature>
<dbReference type="RefSeq" id="WP_324266306.1">
    <property type="nucleotide sequence ID" value="NZ_JAWLNX010000009.1"/>
</dbReference>
<reference evidence="2 3" key="1">
    <citation type="submission" date="2023-10" db="EMBL/GenBank/DDBJ databases">
        <title>Saccharopolyspora sp. nov., isolated from mangrove soil.</title>
        <authorList>
            <person name="Lu Y."/>
            <person name="Liu W."/>
        </authorList>
    </citation>
    <scope>NUCLEOTIDE SEQUENCE [LARGE SCALE GENOMIC DNA]</scope>
    <source>
        <strain evidence="2 3">S2-29</strain>
    </source>
</reference>
<proteinExistence type="predicted"/>
<sequence length="219" mass="23383">MSRKGVVGRTGARFGSAAMRDVWEEAESEEADLPAGDDDSIVELTGARFGSPSLRRRWKREVEGTRDRAEPEAPQPVPPPPEPEPEPPAAIEPGPPAPLRRPESDWDEPPASMIRPYAHTAGRTRTTLSLPLEALISTTGRCPLGDRPPEWRTIAGLCVVPRSVAEVAAALSLPVGVVRVLIADMAGSGAVTAHETVSTSSTAPSQALLERVLEGLRRL</sequence>
<comment type="caution">
    <text evidence="2">The sequence shown here is derived from an EMBL/GenBank/DDBJ whole genome shotgun (WGS) entry which is preliminary data.</text>
</comment>
<name>A0ABU6ABG2_9PSEU</name>
<evidence type="ECO:0000313" key="3">
    <source>
        <dbReference type="Proteomes" id="UP001327093"/>
    </source>
</evidence>
<dbReference type="PANTHER" id="PTHR36221">
    <property type="entry name" value="DUF742 DOMAIN-CONTAINING PROTEIN"/>
    <property type="match status" value="1"/>
</dbReference>
<dbReference type="Proteomes" id="UP001327093">
    <property type="component" value="Unassembled WGS sequence"/>
</dbReference>
<feature type="compositionally biased region" description="Acidic residues" evidence="1">
    <location>
        <begin position="24"/>
        <end position="41"/>
    </location>
</feature>
<evidence type="ECO:0000256" key="1">
    <source>
        <dbReference type="SAM" id="MobiDB-lite"/>
    </source>
</evidence>
<feature type="compositionally biased region" description="Basic and acidic residues" evidence="1">
    <location>
        <begin position="60"/>
        <end position="71"/>
    </location>
</feature>
<feature type="compositionally biased region" description="Pro residues" evidence="1">
    <location>
        <begin position="73"/>
        <end position="99"/>
    </location>
</feature>
<dbReference type="EMBL" id="JAWLNX010000009">
    <property type="protein sequence ID" value="MEB3368806.1"/>
    <property type="molecule type" value="Genomic_DNA"/>
</dbReference>
<dbReference type="InterPro" id="IPR007995">
    <property type="entry name" value="DUF742"/>
</dbReference>
<keyword evidence="3" id="KW-1185">Reference proteome</keyword>
<gene>
    <name evidence="2" type="ORF">R4I43_15475</name>
</gene>
<dbReference type="PANTHER" id="PTHR36221:SF1">
    <property type="entry name" value="DUF742 DOMAIN-CONTAINING PROTEIN"/>
    <property type="match status" value="1"/>
</dbReference>
<accession>A0ABU6ABG2</accession>
<dbReference type="Pfam" id="PF05331">
    <property type="entry name" value="DUF742"/>
    <property type="match status" value="1"/>
</dbReference>
<protein>
    <submittedName>
        <fullName evidence="2">DUF742 domain-containing protein</fullName>
    </submittedName>
</protein>
<organism evidence="2 3">
    <name type="scientific">Saccharopolyspora mangrovi</name>
    <dbReference type="NCBI Taxonomy" id="3082379"/>
    <lineage>
        <taxon>Bacteria</taxon>
        <taxon>Bacillati</taxon>
        <taxon>Actinomycetota</taxon>
        <taxon>Actinomycetes</taxon>
        <taxon>Pseudonocardiales</taxon>
        <taxon>Pseudonocardiaceae</taxon>
        <taxon>Saccharopolyspora</taxon>
    </lineage>
</organism>